<accession>A0A0F9N5R1</accession>
<proteinExistence type="predicted"/>
<evidence type="ECO:0000256" key="1">
    <source>
        <dbReference type="SAM" id="Phobius"/>
    </source>
</evidence>
<keyword evidence="1" id="KW-1133">Transmembrane helix</keyword>
<evidence type="ECO:0000313" key="2">
    <source>
        <dbReference type="EMBL" id="KKN14935.1"/>
    </source>
</evidence>
<feature type="transmembrane region" description="Helical" evidence="1">
    <location>
        <begin position="63"/>
        <end position="80"/>
    </location>
</feature>
<reference evidence="2" key="1">
    <citation type="journal article" date="2015" name="Nature">
        <title>Complex archaea that bridge the gap between prokaryotes and eukaryotes.</title>
        <authorList>
            <person name="Spang A."/>
            <person name="Saw J.H."/>
            <person name="Jorgensen S.L."/>
            <person name="Zaremba-Niedzwiedzka K."/>
            <person name="Martijn J."/>
            <person name="Lind A.E."/>
            <person name="van Eijk R."/>
            <person name="Schleper C."/>
            <person name="Guy L."/>
            <person name="Ettema T.J."/>
        </authorList>
    </citation>
    <scope>NUCLEOTIDE SEQUENCE</scope>
</reference>
<dbReference type="EMBL" id="LAZR01003766">
    <property type="protein sequence ID" value="KKN14935.1"/>
    <property type="molecule type" value="Genomic_DNA"/>
</dbReference>
<gene>
    <name evidence="2" type="ORF">LCGC14_0991220</name>
</gene>
<keyword evidence="1" id="KW-0812">Transmembrane</keyword>
<sequence>MYKFIVLFGSSFWCYIPMCGLIYKLFYKAGSADKVASRSKKSRPFAKQTARESRAILSESRSLRLGGVVTIAIFCLVILSCNTNTNKETKQEKEEIKQIEEVHLRYTQDLKTGLCFAHYWGGDLHGSGPAMSMIPCSYVCVVRGKSNLHQTSLPTCIK</sequence>
<feature type="transmembrane region" description="Helical" evidence="1">
    <location>
        <begin position="6"/>
        <end position="26"/>
    </location>
</feature>
<organism evidence="2">
    <name type="scientific">marine sediment metagenome</name>
    <dbReference type="NCBI Taxonomy" id="412755"/>
    <lineage>
        <taxon>unclassified sequences</taxon>
        <taxon>metagenomes</taxon>
        <taxon>ecological metagenomes</taxon>
    </lineage>
</organism>
<dbReference type="AlphaFoldDB" id="A0A0F9N5R1"/>
<keyword evidence="1" id="KW-0472">Membrane</keyword>
<name>A0A0F9N5R1_9ZZZZ</name>
<protein>
    <submittedName>
        <fullName evidence="2">Uncharacterized protein</fullName>
    </submittedName>
</protein>
<comment type="caution">
    <text evidence="2">The sequence shown here is derived from an EMBL/GenBank/DDBJ whole genome shotgun (WGS) entry which is preliminary data.</text>
</comment>